<evidence type="ECO:0000313" key="1">
    <source>
        <dbReference type="EMBL" id="CEK79316.1"/>
    </source>
</evidence>
<dbReference type="AlphaFoldDB" id="A0A0B7AGZ0"/>
<dbReference type="EMBL" id="HACG01032451">
    <property type="protein sequence ID" value="CEK79316.1"/>
    <property type="molecule type" value="Transcribed_RNA"/>
</dbReference>
<protein>
    <submittedName>
        <fullName evidence="1">Uncharacterized protein</fullName>
    </submittedName>
</protein>
<accession>A0A0B7AGZ0</accession>
<proteinExistence type="predicted"/>
<name>A0A0B7AGZ0_9EUPU</name>
<sequence length="60" mass="7069">MFLECISFIYFLPGQVRHIKMASTSVRWVDGVRGILKLHTTTAYQATERPLSRRRRSCRQ</sequence>
<gene>
    <name evidence="1" type="primary">ORF114778</name>
</gene>
<reference evidence="1" key="1">
    <citation type="submission" date="2014-12" db="EMBL/GenBank/DDBJ databases">
        <title>Insight into the proteome of Arion vulgaris.</title>
        <authorList>
            <person name="Aradska J."/>
            <person name="Bulat T."/>
            <person name="Smidak R."/>
            <person name="Sarate P."/>
            <person name="Gangsoo J."/>
            <person name="Sialana F."/>
            <person name="Bilban M."/>
            <person name="Lubec G."/>
        </authorList>
    </citation>
    <scope>NUCLEOTIDE SEQUENCE</scope>
    <source>
        <tissue evidence="1">Skin</tissue>
    </source>
</reference>
<feature type="non-terminal residue" evidence="1">
    <location>
        <position position="60"/>
    </location>
</feature>
<organism evidence="1">
    <name type="scientific">Arion vulgaris</name>
    <dbReference type="NCBI Taxonomy" id="1028688"/>
    <lineage>
        <taxon>Eukaryota</taxon>
        <taxon>Metazoa</taxon>
        <taxon>Spiralia</taxon>
        <taxon>Lophotrochozoa</taxon>
        <taxon>Mollusca</taxon>
        <taxon>Gastropoda</taxon>
        <taxon>Heterobranchia</taxon>
        <taxon>Euthyneura</taxon>
        <taxon>Panpulmonata</taxon>
        <taxon>Eupulmonata</taxon>
        <taxon>Stylommatophora</taxon>
        <taxon>Helicina</taxon>
        <taxon>Arionoidea</taxon>
        <taxon>Arionidae</taxon>
        <taxon>Arion</taxon>
    </lineage>
</organism>